<keyword evidence="1" id="KW-1133">Transmembrane helix</keyword>
<gene>
    <name evidence="2" type="ORF">ATK86_6987</name>
</gene>
<evidence type="ECO:0000313" key="3">
    <source>
        <dbReference type="Proteomes" id="UP000233766"/>
    </source>
</evidence>
<evidence type="ECO:0000256" key="1">
    <source>
        <dbReference type="SAM" id="Phobius"/>
    </source>
</evidence>
<proteinExistence type="predicted"/>
<reference evidence="2 3" key="1">
    <citation type="submission" date="2017-12" db="EMBL/GenBank/DDBJ databases">
        <title>Sequencing the genomes of 1000 Actinobacteria strains.</title>
        <authorList>
            <person name="Klenk H.-P."/>
        </authorList>
    </citation>
    <scope>NUCLEOTIDE SEQUENCE [LARGE SCALE GENOMIC DNA]</scope>
    <source>
        <strain evidence="2 3">DSM 44489</strain>
    </source>
</reference>
<keyword evidence="1" id="KW-0812">Transmembrane</keyword>
<evidence type="ECO:0000313" key="2">
    <source>
        <dbReference type="EMBL" id="PKV82497.1"/>
    </source>
</evidence>
<sequence>MTEQPGPLETTREFAAIDIDDMLNADETYTGPTSRTRLIAILLVAALLVGAGATALAILLA</sequence>
<protein>
    <submittedName>
        <fullName evidence="2">Uncharacterized protein</fullName>
    </submittedName>
</protein>
<keyword evidence="1" id="KW-0472">Membrane</keyword>
<comment type="caution">
    <text evidence="2">The sequence shown here is derived from an EMBL/GenBank/DDBJ whole genome shotgun (WGS) entry which is preliminary data.</text>
</comment>
<dbReference type="EMBL" id="PJMW01000002">
    <property type="protein sequence ID" value="PKV82497.1"/>
    <property type="molecule type" value="Genomic_DNA"/>
</dbReference>
<dbReference type="AlphaFoldDB" id="A0A2N3VLJ6"/>
<dbReference type="OrthoDB" id="4570368at2"/>
<dbReference type="Proteomes" id="UP000233766">
    <property type="component" value="Unassembled WGS sequence"/>
</dbReference>
<name>A0A2N3VLJ6_9NOCA</name>
<feature type="transmembrane region" description="Helical" evidence="1">
    <location>
        <begin position="38"/>
        <end position="60"/>
    </location>
</feature>
<accession>A0A2N3VLJ6</accession>
<keyword evidence="3" id="KW-1185">Reference proteome</keyword>
<organism evidence="2 3">
    <name type="scientific">Nocardia fluminea</name>
    <dbReference type="NCBI Taxonomy" id="134984"/>
    <lineage>
        <taxon>Bacteria</taxon>
        <taxon>Bacillati</taxon>
        <taxon>Actinomycetota</taxon>
        <taxon>Actinomycetes</taxon>
        <taxon>Mycobacteriales</taxon>
        <taxon>Nocardiaceae</taxon>
        <taxon>Nocardia</taxon>
    </lineage>
</organism>
<dbReference type="RefSeq" id="WP_101468044.1">
    <property type="nucleotide sequence ID" value="NZ_PJMW01000002.1"/>
</dbReference>